<comment type="caution">
    <text evidence="1">The sequence shown here is derived from an EMBL/GenBank/DDBJ whole genome shotgun (WGS) entry which is preliminary data.</text>
</comment>
<dbReference type="STRING" id="1661398.A0A482WCV6"/>
<dbReference type="Proteomes" id="UP000292052">
    <property type="component" value="Unassembled WGS sequence"/>
</dbReference>
<evidence type="ECO:0000313" key="1">
    <source>
        <dbReference type="EMBL" id="RZC42667.1"/>
    </source>
</evidence>
<organism evidence="1 2">
    <name type="scientific">Asbolus verrucosus</name>
    <name type="common">Desert ironclad beetle</name>
    <dbReference type="NCBI Taxonomy" id="1661398"/>
    <lineage>
        <taxon>Eukaryota</taxon>
        <taxon>Metazoa</taxon>
        <taxon>Ecdysozoa</taxon>
        <taxon>Arthropoda</taxon>
        <taxon>Hexapoda</taxon>
        <taxon>Insecta</taxon>
        <taxon>Pterygota</taxon>
        <taxon>Neoptera</taxon>
        <taxon>Endopterygota</taxon>
        <taxon>Coleoptera</taxon>
        <taxon>Polyphaga</taxon>
        <taxon>Cucujiformia</taxon>
        <taxon>Tenebrionidae</taxon>
        <taxon>Pimeliinae</taxon>
        <taxon>Asbolus</taxon>
    </lineage>
</organism>
<name>A0A482WCV6_ASBVE</name>
<protein>
    <submittedName>
        <fullName evidence="1">Uncharacterized protein</fullName>
    </submittedName>
</protein>
<dbReference type="OrthoDB" id="10012075at2759"/>
<reference evidence="1 2" key="1">
    <citation type="submission" date="2017-03" db="EMBL/GenBank/DDBJ databases">
        <title>Genome of the blue death feigning beetle - Asbolus verrucosus.</title>
        <authorList>
            <person name="Rider S.D."/>
        </authorList>
    </citation>
    <scope>NUCLEOTIDE SEQUENCE [LARGE SCALE GENOMIC DNA]</scope>
    <source>
        <strain evidence="1">Butters</strain>
        <tissue evidence="1">Head and leg muscle</tissue>
    </source>
</reference>
<sequence>MTSLLSESVSSQVRSGPTGVAHLWSNVPSTSIAFTTPSTSTTTGRRTTIATEPVRHSLGRGFPVPHYHLPDSRWGPFFEEGTEPHNITARVGSTVMIDCRIGLLQNKTVSAKIPITPIVYACLHCSKC</sequence>
<dbReference type="AlphaFoldDB" id="A0A482WCV6"/>
<proteinExistence type="predicted"/>
<dbReference type="EMBL" id="QDEB01006177">
    <property type="protein sequence ID" value="RZC42667.1"/>
    <property type="molecule type" value="Genomic_DNA"/>
</dbReference>
<gene>
    <name evidence="1" type="ORF">BDFB_002267</name>
</gene>
<accession>A0A482WCV6</accession>
<keyword evidence="2" id="KW-1185">Reference proteome</keyword>
<evidence type="ECO:0000313" key="2">
    <source>
        <dbReference type="Proteomes" id="UP000292052"/>
    </source>
</evidence>